<keyword evidence="1 4" id="KW-0808">Transferase</keyword>
<comment type="caution">
    <text evidence="4">The sequence shown here is derived from an EMBL/GenBank/DDBJ whole genome shotgun (WGS) entry which is preliminary data.</text>
</comment>
<dbReference type="Pfam" id="PF13673">
    <property type="entry name" value="Acetyltransf_10"/>
    <property type="match status" value="1"/>
</dbReference>
<evidence type="ECO:0000313" key="4">
    <source>
        <dbReference type="EMBL" id="MFD2831556.1"/>
    </source>
</evidence>
<dbReference type="GO" id="GO:0016746">
    <property type="term" value="F:acyltransferase activity"/>
    <property type="evidence" value="ECO:0007669"/>
    <property type="project" value="UniProtKB-KW"/>
</dbReference>
<reference evidence="5" key="1">
    <citation type="journal article" date="2019" name="Int. J. Syst. Evol. Microbiol.">
        <title>The Global Catalogue of Microorganisms (GCM) 10K type strain sequencing project: providing services to taxonomists for standard genome sequencing and annotation.</title>
        <authorList>
            <consortium name="The Broad Institute Genomics Platform"/>
            <consortium name="The Broad Institute Genome Sequencing Center for Infectious Disease"/>
            <person name="Wu L."/>
            <person name="Ma J."/>
        </authorList>
    </citation>
    <scope>NUCLEOTIDE SEQUENCE [LARGE SCALE GENOMIC DNA]</scope>
    <source>
        <strain evidence="5">KCTC 33575</strain>
    </source>
</reference>
<dbReference type="EC" id="2.3.-.-" evidence="4"/>
<keyword evidence="2 4" id="KW-0012">Acyltransferase</keyword>
<dbReference type="PROSITE" id="PS51186">
    <property type="entry name" value="GNAT"/>
    <property type="match status" value="1"/>
</dbReference>
<dbReference type="RefSeq" id="WP_377775879.1">
    <property type="nucleotide sequence ID" value="NZ_JBHUOQ010000005.1"/>
</dbReference>
<dbReference type="InterPro" id="IPR000182">
    <property type="entry name" value="GNAT_dom"/>
</dbReference>
<name>A0ABW5WXK3_9STAP</name>
<dbReference type="EMBL" id="JBHUOQ010000005">
    <property type="protein sequence ID" value="MFD2831556.1"/>
    <property type="molecule type" value="Genomic_DNA"/>
</dbReference>
<dbReference type="CDD" id="cd04301">
    <property type="entry name" value="NAT_SF"/>
    <property type="match status" value="1"/>
</dbReference>
<evidence type="ECO:0000256" key="1">
    <source>
        <dbReference type="ARBA" id="ARBA00022679"/>
    </source>
</evidence>
<dbReference type="PANTHER" id="PTHR43800:SF1">
    <property type="entry name" value="PEPTIDYL-LYSINE N-ACETYLTRANSFERASE YJAB"/>
    <property type="match status" value="1"/>
</dbReference>
<dbReference type="Proteomes" id="UP001597519">
    <property type="component" value="Unassembled WGS sequence"/>
</dbReference>
<proteinExistence type="predicted"/>
<evidence type="ECO:0000256" key="2">
    <source>
        <dbReference type="ARBA" id="ARBA00023315"/>
    </source>
</evidence>
<dbReference type="PANTHER" id="PTHR43800">
    <property type="entry name" value="PEPTIDYL-LYSINE N-ACETYLTRANSFERASE YJAB"/>
    <property type="match status" value="1"/>
</dbReference>
<keyword evidence="5" id="KW-1185">Reference proteome</keyword>
<evidence type="ECO:0000313" key="5">
    <source>
        <dbReference type="Proteomes" id="UP001597519"/>
    </source>
</evidence>
<feature type="domain" description="N-acetyltransferase" evidence="3">
    <location>
        <begin position="3"/>
        <end position="165"/>
    </location>
</feature>
<dbReference type="InterPro" id="IPR016181">
    <property type="entry name" value="Acyl_CoA_acyltransferase"/>
</dbReference>
<sequence length="166" mass="18643">MILDIRKVEVGDTDRIADVCSNGWRETVAGKLSETAQRKTVSHWYNHEKVKSDIKKGSYTYAAVADNRVIGVIGGGMAGKNTGHIFVFYIDQNYRYQGIGKKLLRKITEHQIQKGAEVQKVSVQKDNELGLPFYQAHGFKVIEEVEASTGTDEIQISLKMQRVLDV</sequence>
<evidence type="ECO:0000259" key="3">
    <source>
        <dbReference type="PROSITE" id="PS51186"/>
    </source>
</evidence>
<gene>
    <name evidence="4" type="ORF">ACFSX4_13850</name>
</gene>
<protein>
    <submittedName>
        <fullName evidence="4">GNAT family N-acetyltransferase</fullName>
        <ecNumber evidence="4">2.3.-.-</ecNumber>
    </submittedName>
</protein>
<organism evidence="4 5">
    <name type="scientific">Corticicoccus populi</name>
    <dbReference type="NCBI Taxonomy" id="1812821"/>
    <lineage>
        <taxon>Bacteria</taxon>
        <taxon>Bacillati</taxon>
        <taxon>Bacillota</taxon>
        <taxon>Bacilli</taxon>
        <taxon>Bacillales</taxon>
        <taxon>Staphylococcaceae</taxon>
        <taxon>Corticicoccus</taxon>
    </lineage>
</organism>
<dbReference type="SUPFAM" id="SSF55729">
    <property type="entry name" value="Acyl-CoA N-acyltransferases (Nat)"/>
    <property type="match status" value="1"/>
</dbReference>
<dbReference type="Gene3D" id="3.40.630.30">
    <property type="match status" value="1"/>
</dbReference>
<accession>A0ABW5WXK3</accession>